<keyword evidence="12" id="KW-0675">Receptor</keyword>
<dbReference type="NCBIfam" id="TIGR04056">
    <property type="entry name" value="OMP_RagA_SusC"/>
    <property type="match status" value="1"/>
</dbReference>
<evidence type="ECO:0000256" key="7">
    <source>
        <dbReference type="ARBA" id="ARBA00023237"/>
    </source>
</evidence>
<feature type="domain" description="TonB-dependent receptor-like beta-barrel" evidence="10">
    <location>
        <begin position="453"/>
        <end position="1014"/>
    </location>
</feature>
<dbReference type="Pfam" id="PF13715">
    <property type="entry name" value="CarbopepD_reg_2"/>
    <property type="match status" value="1"/>
</dbReference>
<dbReference type="InterPro" id="IPR036942">
    <property type="entry name" value="Beta-barrel_TonB_sf"/>
</dbReference>
<sequence>MLTSSYAIGKNKIEETKISINLKEASLSKIFSEIGKKSHLTFTYGEFVLENQYEYKAVYTNTTVKTILDDLSGKASFGYIAQGDNVIITQPEDTTAYTQQLTVIGIVTDETNVPMPGVTVVEKGTNNGVSTGFDGDYSIDVTNGNAVLVVSYLGYETQEIAVNGQTAINVTLQPNTSELDEVVVIGYGTQKKSDVTGSVTSLGEEDMNSGIVTSPEQMIQGKVAGVNITSASGEPGSAQNITIRGIGSLRSGTTPLYVVDGFALDNTSNGMPINPLSFINAKDIESIDILKDASAAAIYGTRAANGVVVITTKQGKTGTANMEFNSSVSISNMANEIDVFSANEFRNQVVAVGGTLDDADGNTDWQDVLSRTGISHNLGFSMSGGNKQTTYYGSINGQNIEGIFANSNLRRYTGRVNITQKMFNDRFKVDFNLTGSRTKNNRPIISTIVGNMLTLNPTYPAYTDGQPTTTFNNGAFNPLIRQQLYKDETNNNRILANVAPSLEIVKGLTYKLNLGVDYSTTSRVVQNTPNVLPYEEGSLTLTDVENRNSLVENTLTYKANFGKHDVTLLAGHTYQEIFYNYKSWNYDLFPVNGIEPQYQPEAATNSYVPSSEATINELQSFFGRVNYSFDNRYLITGTFRADGSSKFGSNNKYGYFPSVALGWRITEENFMSNQDVLNNLKLRVSWGKTGNQDLPNKITQRSFVNSTGQNNTYPIYGTDELPTGSYYTRVANPDIQWEVTTQTNIGLDFGFLKGKLSGTLDYFNKTSDNVLLEASISDPISISSVGWYNVPSMKIKNEGVEFALDYSEQISDDFSFSLGGNVSYIKNKVEDSPFTVLTTGSAQGPGLTNATVNGYVNGQPIGAFYMKEFLGIDGNGYNIFRDINGDGESNDDDRMAVGSALPDVTYAFYMNFKYKRFDLGLNFNGVSGNKIFNNTALTSFTIGDLSISSNTTDAAVQYPNENINNTSEVSTRYLEDGSYLRLNNATLGYTFDTKIFGIQNVVKSMRLSVTGQNLFVITDYSGFDPEVNIDYSTGGVQSFGIDYNSYPKARTFMFGLDVNF</sequence>
<evidence type="ECO:0000256" key="4">
    <source>
        <dbReference type="ARBA" id="ARBA00022692"/>
    </source>
</evidence>
<evidence type="ECO:0000256" key="1">
    <source>
        <dbReference type="ARBA" id="ARBA00004571"/>
    </source>
</evidence>
<dbReference type="InterPro" id="IPR000531">
    <property type="entry name" value="Beta-barrel_TonB"/>
</dbReference>
<dbReference type="Gene3D" id="2.40.170.20">
    <property type="entry name" value="TonB-dependent receptor, beta-barrel domain"/>
    <property type="match status" value="1"/>
</dbReference>
<accession>A0ABQ5MEU5</accession>
<proteinExistence type="inferred from homology"/>
<dbReference type="InterPro" id="IPR023997">
    <property type="entry name" value="TonB-dep_OMP_SusC/RagA_CS"/>
</dbReference>
<comment type="similarity">
    <text evidence="8 9">Belongs to the TonB-dependent receptor family.</text>
</comment>
<keyword evidence="7 8" id="KW-0998">Cell outer membrane</keyword>
<dbReference type="InterPro" id="IPR037066">
    <property type="entry name" value="Plug_dom_sf"/>
</dbReference>
<evidence type="ECO:0000259" key="11">
    <source>
        <dbReference type="Pfam" id="PF07715"/>
    </source>
</evidence>
<dbReference type="Gene3D" id="2.170.130.10">
    <property type="entry name" value="TonB-dependent receptor, plug domain"/>
    <property type="match status" value="1"/>
</dbReference>
<comment type="caution">
    <text evidence="12">The sequence shown here is derived from an EMBL/GenBank/DDBJ whole genome shotgun (WGS) entry which is preliminary data.</text>
</comment>
<dbReference type="InterPro" id="IPR008969">
    <property type="entry name" value="CarboxyPept-like_regulatory"/>
</dbReference>
<dbReference type="EMBL" id="BRVO01000001">
    <property type="protein sequence ID" value="GLB47908.1"/>
    <property type="molecule type" value="Genomic_DNA"/>
</dbReference>
<keyword evidence="5 9" id="KW-0798">TonB box</keyword>
<evidence type="ECO:0000256" key="5">
    <source>
        <dbReference type="ARBA" id="ARBA00023077"/>
    </source>
</evidence>
<name>A0ABQ5MEU5_9FLAO</name>
<dbReference type="InterPro" id="IPR012910">
    <property type="entry name" value="Plug_dom"/>
</dbReference>
<evidence type="ECO:0000259" key="10">
    <source>
        <dbReference type="Pfam" id="PF00593"/>
    </source>
</evidence>
<reference evidence="12" key="1">
    <citation type="submission" date="2022-07" db="EMBL/GenBank/DDBJ databases">
        <title>Taxonomy of Novel Oxalotrophic and Methylotrophic Bacteria.</title>
        <authorList>
            <person name="Sahin N."/>
            <person name="Tani A."/>
        </authorList>
    </citation>
    <scope>NUCLEOTIDE SEQUENCE</scope>
    <source>
        <strain evidence="12">Y10</strain>
    </source>
</reference>
<evidence type="ECO:0000256" key="6">
    <source>
        <dbReference type="ARBA" id="ARBA00023136"/>
    </source>
</evidence>
<dbReference type="Pfam" id="PF00593">
    <property type="entry name" value="TonB_dep_Rec_b-barrel"/>
    <property type="match status" value="1"/>
</dbReference>
<dbReference type="PROSITE" id="PS52016">
    <property type="entry name" value="TONB_DEPENDENT_REC_3"/>
    <property type="match status" value="1"/>
</dbReference>
<dbReference type="InterPro" id="IPR039426">
    <property type="entry name" value="TonB-dep_rcpt-like"/>
</dbReference>
<keyword evidence="6 8" id="KW-0472">Membrane</keyword>
<keyword evidence="3 8" id="KW-1134">Transmembrane beta strand</keyword>
<evidence type="ECO:0000256" key="2">
    <source>
        <dbReference type="ARBA" id="ARBA00022448"/>
    </source>
</evidence>
<evidence type="ECO:0000256" key="3">
    <source>
        <dbReference type="ARBA" id="ARBA00022452"/>
    </source>
</evidence>
<keyword evidence="4 8" id="KW-0812">Transmembrane</keyword>
<organism evidence="12 13">
    <name type="scientific">Neptunitalea lumnitzerae</name>
    <dbReference type="NCBI Taxonomy" id="2965509"/>
    <lineage>
        <taxon>Bacteria</taxon>
        <taxon>Pseudomonadati</taxon>
        <taxon>Bacteroidota</taxon>
        <taxon>Flavobacteriia</taxon>
        <taxon>Flavobacteriales</taxon>
        <taxon>Flavobacteriaceae</taxon>
        <taxon>Neptunitalea</taxon>
    </lineage>
</organism>
<dbReference type="Gene3D" id="2.60.40.1120">
    <property type="entry name" value="Carboxypeptidase-like, regulatory domain"/>
    <property type="match status" value="1"/>
</dbReference>
<evidence type="ECO:0000313" key="13">
    <source>
        <dbReference type="Proteomes" id="UP001143543"/>
    </source>
</evidence>
<dbReference type="NCBIfam" id="TIGR04057">
    <property type="entry name" value="SusC_RagA_signa"/>
    <property type="match status" value="1"/>
</dbReference>
<keyword evidence="2 8" id="KW-0813">Transport</keyword>
<evidence type="ECO:0000256" key="9">
    <source>
        <dbReference type="RuleBase" id="RU003357"/>
    </source>
</evidence>
<comment type="subcellular location">
    <subcellularLocation>
        <location evidence="1 8">Cell outer membrane</location>
        <topology evidence="1 8">Multi-pass membrane protein</topology>
    </subcellularLocation>
</comment>
<gene>
    <name evidence="12" type="primary">susC</name>
    <name evidence="12" type="ORF">Y10_02760</name>
</gene>
<evidence type="ECO:0000313" key="12">
    <source>
        <dbReference type="EMBL" id="GLB47908.1"/>
    </source>
</evidence>
<keyword evidence="13" id="KW-1185">Reference proteome</keyword>
<protein>
    <submittedName>
        <fullName evidence="12">TonB-dependent receptor SusC</fullName>
    </submittedName>
</protein>
<dbReference type="InterPro" id="IPR023996">
    <property type="entry name" value="TonB-dep_OMP_SusC/RagA"/>
</dbReference>
<evidence type="ECO:0000256" key="8">
    <source>
        <dbReference type="PROSITE-ProRule" id="PRU01360"/>
    </source>
</evidence>
<dbReference type="SUPFAM" id="SSF56935">
    <property type="entry name" value="Porins"/>
    <property type="match status" value="1"/>
</dbReference>
<dbReference type="Pfam" id="PF07715">
    <property type="entry name" value="Plug"/>
    <property type="match status" value="1"/>
</dbReference>
<feature type="domain" description="TonB-dependent receptor plug" evidence="11">
    <location>
        <begin position="191"/>
        <end position="307"/>
    </location>
</feature>
<dbReference type="Proteomes" id="UP001143543">
    <property type="component" value="Unassembled WGS sequence"/>
</dbReference>
<dbReference type="SUPFAM" id="SSF49464">
    <property type="entry name" value="Carboxypeptidase regulatory domain-like"/>
    <property type="match status" value="1"/>
</dbReference>